<proteinExistence type="predicted"/>
<dbReference type="RefSeq" id="WP_167400356.1">
    <property type="nucleotide sequence ID" value="NZ_JABJWD010000003.1"/>
</dbReference>
<keyword evidence="1" id="KW-0812">Transmembrane</keyword>
<evidence type="ECO:0000256" key="1">
    <source>
        <dbReference type="SAM" id="Phobius"/>
    </source>
</evidence>
<protein>
    <submittedName>
        <fullName evidence="2">Uncharacterized protein</fullName>
    </submittedName>
</protein>
<accession>A0ABT3K9V1</accession>
<evidence type="ECO:0000313" key="3">
    <source>
        <dbReference type="Proteomes" id="UP001526337"/>
    </source>
</evidence>
<comment type="caution">
    <text evidence="2">The sequence shown here is derived from an EMBL/GenBank/DDBJ whole genome shotgun (WGS) entry which is preliminary data.</text>
</comment>
<keyword evidence="1" id="KW-0472">Membrane</keyword>
<keyword evidence="1" id="KW-1133">Transmembrane helix</keyword>
<dbReference type="Proteomes" id="UP001526337">
    <property type="component" value="Unassembled WGS sequence"/>
</dbReference>
<gene>
    <name evidence="2" type="ORF">NO263_16670</name>
</gene>
<reference evidence="2 3" key="1">
    <citation type="submission" date="2022-07" db="EMBL/GenBank/DDBJ databases">
        <title>Genome stability of Gluconacetobacter entanii AV429.</title>
        <authorList>
            <person name="Trcek J."/>
            <person name="Cepec E."/>
        </authorList>
    </citation>
    <scope>NUCLEOTIDE SEQUENCE [LARGE SCALE GENOMIC DNA]</scope>
    <source>
        <strain evidence="2 3">AV429_2022</strain>
    </source>
</reference>
<sequence>MILKSFSQVREVSMSMYLHRTVRGTVPRTRGLGRWDILGPALLATAFALSTALIFFE</sequence>
<organism evidence="2 3">
    <name type="scientific">Gluconacetobacter entanii</name>
    <dbReference type="NCBI Taxonomy" id="108528"/>
    <lineage>
        <taxon>Bacteria</taxon>
        <taxon>Pseudomonadati</taxon>
        <taxon>Pseudomonadota</taxon>
        <taxon>Alphaproteobacteria</taxon>
        <taxon>Acetobacterales</taxon>
        <taxon>Acetobacteraceae</taxon>
        <taxon>Gluconacetobacter</taxon>
    </lineage>
</organism>
<name>A0ABT3K9V1_9PROT</name>
<dbReference type="EMBL" id="JANGSQ010000111">
    <property type="protein sequence ID" value="MCW4592220.1"/>
    <property type="molecule type" value="Genomic_DNA"/>
</dbReference>
<keyword evidence="3" id="KW-1185">Reference proteome</keyword>
<feature type="transmembrane region" description="Helical" evidence="1">
    <location>
        <begin position="37"/>
        <end position="56"/>
    </location>
</feature>
<evidence type="ECO:0000313" key="2">
    <source>
        <dbReference type="EMBL" id="MCW4592220.1"/>
    </source>
</evidence>